<proteinExistence type="predicted"/>
<dbReference type="VEuPathDB" id="FungiDB:Z518_08047"/>
<name>A0A0D2GV10_9EURO</name>
<dbReference type="RefSeq" id="XP_013269244.1">
    <property type="nucleotide sequence ID" value="XM_013413790.1"/>
</dbReference>
<dbReference type="GeneID" id="25296118"/>
<dbReference type="EMBL" id="KN847480">
    <property type="protein sequence ID" value="KIX02108.1"/>
    <property type="molecule type" value="Genomic_DNA"/>
</dbReference>
<gene>
    <name evidence="1" type="ORF">Z518_08047</name>
</gene>
<evidence type="ECO:0000313" key="2">
    <source>
        <dbReference type="Proteomes" id="UP000053617"/>
    </source>
</evidence>
<sequence length="73" mass="8328">MAKRPSSHTSGASLFSDQSRDEFKRDKFYSDDKTEEIDALSDSAPHRQIDFAVTEARQRLSSTYTEIAIMTPR</sequence>
<accession>A0A0D2GV10</accession>
<dbReference type="STRING" id="1442369.A0A0D2GV10"/>
<organism evidence="1 2">
    <name type="scientific">Rhinocladiella mackenziei CBS 650.93</name>
    <dbReference type="NCBI Taxonomy" id="1442369"/>
    <lineage>
        <taxon>Eukaryota</taxon>
        <taxon>Fungi</taxon>
        <taxon>Dikarya</taxon>
        <taxon>Ascomycota</taxon>
        <taxon>Pezizomycotina</taxon>
        <taxon>Eurotiomycetes</taxon>
        <taxon>Chaetothyriomycetidae</taxon>
        <taxon>Chaetothyriales</taxon>
        <taxon>Herpotrichiellaceae</taxon>
        <taxon>Rhinocladiella</taxon>
    </lineage>
</organism>
<dbReference type="AlphaFoldDB" id="A0A0D2GV10"/>
<dbReference type="HOGENOM" id="CLU_2706201_0_0_1"/>
<dbReference type="OrthoDB" id="10262413at2759"/>
<evidence type="ECO:0000313" key="1">
    <source>
        <dbReference type="EMBL" id="KIX02108.1"/>
    </source>
</evidence>
<reference evidence="1 2" key="1">
    <citation type="submission" date="2015-01" db="EMBL/GenBank/DDBJ databases">
        <title>The Genome Sequence of Rhinocladiella mackenzie CBS 650.93.</title>
        <authorList>
            <consortium name="The Broad Institute Genomics Platform"/>
            <person name="Cuomo C."/>
            <person name="de Hoog S."/>
            <person name="Gorbushina A."/>
            <person name="Stielow B."/>
            <person name="Teixiera M."/>
            <person name="Abouelleil A."/>
            <person name="Chapman S.B."/>
            <person name="Priest M."/>
            <person name="Young S.K."/>
            <person name="Wortman J."/>
            <person name="Nusbaum C."/>
            <person name="Birren B."/>
        </authorList>
    </citation>
    <scope>NUCLEOTIDE SEQUENCE [LARGE SCALE GENOMIC DNA]</scope>
    <source>
        <strain evidence="1 2">CBS 650.93</strain>
    </source>
</reference>
<keyword evidence="2" id="KW-1185">Reference proteome</keyword>
<dbReference type="Proteomes" id="UP000053617">
    <property type="component" value="Unassembled WGS sequence"/>
</dbReference>
<protein>
    <submittedName>
        <fullName evidence="1">Uncharacterized protein</fullName>
    </submittedName>
</protein>